<evidence type="ECO:0000259" key="10">
    <source>
        <dbReference type="PROSITE" id="PS50089"/>
    </source>
</evidence>
<feature type="compositionally biased region" description="Polar residues" evidence="9">
    <location>
        <begin position="556"/>
        <end position="567"/>
    </location>
</feature>
<feature type="region of interest" description="Disordered" evidence="9">
    <location>
        <begin position="831"/>
        <end position="879"/>
    </location>
</feature>
<dbReference type="SMART" id="SM00184">
    <property type="entry name" value="RING"/>
    <property type="match status" value="1"/>
</dbReference>
<feature type="compositionally biased region" description="Low complexity" evidence="9">
    <location>
        <begin position="68"/>
        <end position="82"/>
    </location>
</feature>
<keyword evidence="3" id="KW-0479">Metal-binding</keyword>
<keyword evidence="4 8" id="KW-0863">Zinc-finger</keyword>
<dbReference type="AlphaFoldDB" id="A0A2G8RLB7"/>
<gene>
    <name evidence="11" type="ORF">GSI_15007</name>
</gene>
<feature type="compositionally biased region" description="Pro residues" evidence="9">
    <location>
        <begin position="10"/>
        <end position="19"/>
    </location>
</feature>
<evidence type="ECO:0000256" key="7">
    <source>
        <dbReference type="ARBA" id="ARBA00023136"/>
    </source>
</evidence>
<feature type="compositionally biased region" description="Basic and acidic residues" evidence="9">
    <location>
        <begin position="627"/>
        <end position="636"/>
    </location>
</feature>
<name>A0A2G8RLB7_9APHY</name>
<feature type="compositionally biased region" description="Polar residues" evidence="9">
    <location>
        <begin position="287"/>
        <end position="302"/>
    </location>
</feature>
<dbReference type="FunFam" id="3.30.40.10:FF:000728">
    <property type="entry name" value="Unplaced genomic scaffold supercont1.4, whole genome shotgun sequence"/>
    <property type="match status" value="1"/>
</dbReference>
<comment type="subcellular location">
    <subcellularLocation>
        <location evidence="1">Membrane</location>
        <topology evidence="1">Single-pass membrane protein</topology>
    </subcellularLocation>
</comment>
<feature type="compositionally biased region" description="Polar residues" evidence="9">
    <location>
        <begin position="870"/>
        <end position="879"/>
    </location>
</feature>
<evidence type="ECO:0000256" key="1">
    <source>
        <dbReference type="ARBA" id="ARBA00004167"/>
    </source>
</evidence>
<dbReference type="Proteomes" id="UP000230002">
    <property type="component" value="Unassembled WGS sequence"/>
</dbReference>
<feature type="region of interest" description="Disordered" evidence="9">
    <location>
        <begin position="652"/>
        <end position="728"/>
    </location>
</feature>
<evidence type="ECO:0000313" key="11">
    <source>
        <dbReference type="EMBL" id="PIL22319.1"/>
    </source>
</evidence>
<feature type="compositionally biased region" description="Low complexity" evidence="9">
    <location>
        <begin position="247"/>
        <end position="258"/>
    </location>
</feature>
<dbReference type="GO" id="GO:0008270">
    <property type="term" value="F:zinc ion binding"/>
    <property type="evidence" value="ECO:0007669"/>
    <property type="project" value="UniProtKB-KW"/>
</dbReference>
<dbReference type="SUPFAM" id="SSF57850">
    <property type="entry name" value="RING/U-box"/>
    <property type="match status" value="1"/>
</dbReference>
<dbReference type="PANTHER" id="PTHR47168:SF1">
    <property type="entry name" value="OS02G0798600 PROTEIN"/>
    <property type="match status" value="1"/>
</dbReference>
<evidence type="ECO:0000256" key="8">
    <source>
        <dbReference type="PROSITE-ProRule" id="PRU00175"/>
    </source>
</evidence>
<feature type="compositionally biased region" description="Low complexity" evidence="9">
    <location>
        <begin position="183"/>
        <end position="195"/>
    </location>
</feature>
<feature type="compositionally biased region" description="Basic and acidic residues" evidence="9">
    <location>
        <begin position="571"/>
        <end position="580"/>
    </location>
</feature>
<feature type="compositionally biased region" description="Basic and acidic residues" evidence="9">
    <location>
        <begin position="492"/>
        <end position="511"/>
    </location>
</feature>
<dbReference type="PANTHER" id="PTHR47168">
    <property type="entry name" value="RING ZINC FINGER DOMAIN SUPERFAMILY PROTEIN-RELATED"/>
    <property type="match status" value="1"/>
</dbReference>
<feature type="compositionally biased region" description="Polar residues" evidence="9">
    <location>
        <begin position="846"/>
        <end position="862"/>
    </location>
</feature>
<feature type="compositionally biased region" description="Low complexity" evidence="9">
    <location>
        <begin position="95"/>
        <end position="106"/>
    </location>
</feature>
<feature type="compositionally biased region" description="Low complexity" evidence="9">
    <location>
        <begin position="382"/>
        <end position="391"/>
    </location>
</feature>
<dbReference type="STRING" id="1077348.A0A2G8RLB7"/>
<keyword evidence="2" id="KW-0812">Transmembrane</keyword>
<dbReference type="Gene3D" id="3.30.40.10">
    <property type="entry name" value="Zinc/RING finger domain, C3HC4 (zinc finger)"/>
    <property type="match status" value="1"/>
</dbReference>
<evidence type="ECO:0000256" key="4">
    <source>
        <dbReference type="ARBA" id="ARBA00022771"/>
    </source>
</evidence>
<feature type="compositionally biased region" description="Polar residues" evidence="9">
    <location>
        <begin position="225"/>
        <end position="245"/>
    </location>
</feature>
<feature type="compositionally biased region" description="Basic and acidic residues" evidence="9">
    <location>
        <begin position="392"/>
        <end position="404"/>
    </location>
</feature>
<dbReference type="GO" id="GO:0016020">
    <property type="term" value="C:membrane"/>
    <property type="evidence" value="ECO:0007669"/>
    <property type="project" value="UniProtKB-SubCell"/>
</dbReference>
<feature type="compositionally biased region" description="Low complexity" evidence="9">
    <location>
        <begin position="747"/>
        <end position="788"/>
    </location>
</feature>
<dbReference type="EMBL" id="AYKW01000069">
    <property type="protein sequence ID" value="PIL22319.1"/>
    <property type="molecule type" value="Genomic_DNA"/>
</dbReference>
<comment type="caution">
    <text evidence="11">The sequence shown here is derived from an EMBL/GenBank/DDBJ whole genome shotgun (WGS) entry which is preliminary data.</text>
</comment>
<feature type="compositionally biased region" description="Pro residues" evidence="9">
    <location>
        <begin position="149"/>
        <end position="163"/>
    </location>
</feature>
<evidence type="ECO:0000256" key="6">
    <source>
        <dbReference type="ARBA" id="ARBA00022989"/>
    </source>
</evidence>
<accession>A0A2G8RLB7</accession>
<evidence type="ECO:0000256" key="9">
    <source>
        <dbReference type="SAM" id="MobiDB-lite"/>
    </source>
</evidence>
<feature type="region of interest" description="Disordered" evidence="9">
    <location>
        <begin position="556"/>
        <end position="593"/>
    </location>
</feature>
<proteinExistence type="predicted"/>
<evidence type="ECO:0000256" key="2">
    <source>
        <dbReference type="ARBA" id="ARBA00022692"/>
    </source>
</evidence>
<feature type="compositionally biased region" description="Acidic residues" evidence="9">
    <location>
        <begin position="656"/>
        <end position="678"/>
    </location>
</feature>
<sequence>MGQSNSRSSPAPPSDPRPTPRSQSSTPIPTSLSSIRSHSDQPPNSSPSSPRSHRPSTFNRTIRHLLSHPRSSQDSSHPSSPSIRKRWRSSRRFSKQSSSLPDLPDSSPDDHLTPSTPIAQSESHSDPIDIATPSCHPQLPTSPLRQSSPPYPPTQRTPSPTLPQTPIDFDPPNLEQSPPQPQPLDFDPPQLDAPQNPTSCTSQVPRVSHLPCPTDDEANGFPSDPKTNPVFTQGSSQDNQSSPLRVSSESRPHSSSFEPHPEPPPDPQPQLPRHFQSPGPLVVVQGVVNTSDNPAVPQNSGHTHPFISPISRRRSISSPRNDSQLEERQTTRRRISAFIPRPSSMLGRRPPTPDPASLPLHDTAFHDPSTLFHAQTSEPYVSQDDASASSEQDPRSSSEGDSRRRPLSPGSIDVLGTLLSVAAAATAASLFSPSLGFQAHADTNSPSLPSIPRPMSPTPTAGLGGGQGFGNLPGFGLDPSVSVSPPLTTTAQHREGRERLRSVWENIRERLGLGAPSSRTSDDAPLGSDGQNPMRPGEIMLAEMARALNIGLGLNNDDSNAESSEMIASSRIDEGSRSMEDIPSQRPPPPEDSFERFLLNLQVDLRAALSDDGGDSTLLTSAGEDGIDGRARRDSGDGAASRRILLDALPTGVAEADNDSDEPPPLEEVSDSDDDDEDAVYRAQASARTATPMPSAYSVPPSGAEHLSLEGTSGDESSNGDRGPPGINLWRLYRFQPIPATQVAGHASTTTSPTTPLSPTLASTTTSSSVPTAPQRPSSPEFPSSPLSPALPVAGLDIAPAVPATPGDASSSMVVPVIVVGLQSVDMGQVQGHGHVHQDPQMVPPSLQSDGRSTSFDSSGSTVLADGPSAATTRGRSWQTRAATALRNLRPGRRNSSSGRQAPDNTGSRTFLIYVIGGYYPPNHHMVTGSDNLDSYEALWELAELLGQVKPPVATREEIDRSGLQIINSDELARYEQQGKVASNCAERCLICLDDYSADEDLRLMSCKHAFHKDCVDKWLQVGRNNCPACRSKGVSTAGDVVQ</sequence>
<evidence type="ECO:0000313" key="12">
    <source>
        <dbReference type="Proteomes" id="UP000230002"/>
    </source>
</evidence>
<reference evidence="11 12" key="1">
    <citation type="journal article" date="2015" name="Sci. Rep.">
        <title>Chromosome-level genome map provides insights into diverse defense mechanisms in the medicinal fungus Ganoderma sinense.</title>
        <authorList>
            <person name="Zhu Y."/>
            <person name="Xu J."/>
            <person name="Sun C."/>
            <person name="Zhou S."/>
            <person name="Xu H."/>
            <person name="Nelson D.R."/>
            <person name="Qian J."/>
            <person name="Song J."/>
            <person name="Luo H."/>
            <person name="Xiang L."/>
            <person name="Li Y."/>
            <person name="Xu Z."/>
            <person name="Ji A."/>
            <person name="Wang L."/>
            <person name="Lu S."/>
            <person name="Hayward A."/>
            <person name="Sun W."/>
            <person name="Li X."/>
            <person name="Schwartz D.C."/>
            <person name="Wang Y."/>
            <person name="Chen S."/>
        </authorList>
    </citation>
    <scope>NUCLEOTIDE SEQUENCE [LARGE SCALE GENOMIC DNA]</scope>
    <source>
        <strain evidence="11 12">ZZ0214-1</strain>
    </source>
</reference>
<feature type="region of interest" description="Disordered" evidence="9">
    <location>
        <begin position="610"/>
        <end position="639"/>
    </location>
</feature>
<evidence type="ECO:0000256" key="5">
    <source>
        <dbReference type="ARBA" id="ARBA00022833"/>
    </source>
</evidence>
<feature type="compositionally biased region" description="Gly residues" evidence="9">
    <location>
        <begin position="462"/>
        <end position="473"/>
    </location>
</feature>
<dbReference type="CDD" id="cd16461">
    <property type="entry name" value="RING-H2_EL5-like"/>
    <property type="match status" value="1"/>
</dbReference>
<evidence type="ECO:0000256" key="3">
    <source>
        <dbReference type="ARBA" id="ARBA00022723"/>
    </source>
</evidence>
<organism evidence="11 12">
    <name type="scientific">Ganoderma sinense ZZ0214-1</name>
    <dbReference type="NCBI Taxonomy" id="1077348"/>
    <lineage>
        <taxon>Eukaryota</taxon>
        <taxon>Fungi</taxon>
        <taxon>Dikarya</taxon>
        <taxon>Basidiomycota</taxon>
        <taxon>Agaricomycotina</taxon>
        <taxon>Agaricomycetes</taxon>
        <taxon>Polyporales</taxon>
        <taxon>Polyporaceae</taxon>
        <taxon>Ganoderma</taxon>
    </lineage>
</organism>
<dbReference type="OrthoDB" id="8062037at2759"/>
<keyword evidence="12" id="KW-1185">Reference proteome</keyword>
<feature type="region of interest" description="Disordered" evidence="9">
    <location>
        <begin position="743"/>
        <end position="788"/>
    </location>
</feature>
<feature type="compositionally biased region" description="Low complexity" evidence="9">
    <location>
        <begin position="20"/>
        <end position="50"/>
    </location>
</feature>
<feature type="compositionally biased region" description="Basic residues" evidence="9">
    <location>
        <begin position="83"/>
        <end position="94"/>
    </location>
</feature>
<dbReference type="InterPro" id="IPR013083">
    <property type="entry name" value="Znf_RING/FYVE/PHD"/>
</dbReference>
<keyword evidence="6" id="KW-1133">Transmembrane helix</keyword>
<feature type="domain" description="RING-type" evidence="10">
    <location>
        <begin position="989"/>
        <end position="1031"/>
    </location>
</feature>
<feature type="region of interest" description="Disordered" evidence="9">
    <location>
        <begin position="379"/>
        <end position="409"/>
    </location>
</feature>
<dbReference type="InterPro" id="IPR051653">
    <property type="entry name" value="E3_ligase_sorting_rcpt"/>
</dbReference>
<protein>
    <submittedName>
        <fullName evidence="11">Transporter</fullName>
    </submittedName>
</protein>
<feature type="region of interest" description="Disordered" evidence="9">
    <location>
        <begin position="1"/>
        <end position="366"/>
    </location>
</feature>
<keyword evidence="7" id="KW-0472">Membrane</keyword>
<feature type="region of interest" description="Disordered" evidence="9">
    <location>
        <begin position="443"/>
        <end position="536"/>
    </location>
</feature>
<dbReference type="InterPro" id="IPR001841">
    <property type="entry name" value="Znf_RING"/>
</dbReference>
<keyword evidence="5" id="KW-0862">Zinc</keyword>
<feature type="compositionally biased region" description="Polar residues" evidence="9">
    <location>
        <begin position="196"/>
        <end position="205"/>
    </location>
</feature>
<dbReference type="PROSITE" id="PS50089">
    <property type="entry name" value="ZF_RING_2"/>
    <property type="match status" value="1"/>
</dbReference>
<dbReference type="Pfam" id="PF13639">
    <property type="entry name" value="zf-RING_2"/>
    <property type="match status" value="1"/>
</dbReference>
<feature type="compositionally biased region" description="Polar residues" evidence="9">
    <location>
        <begin position="481"/>
        <end position="491"/>
    </location>
</feature>